<feature type="compositionally biased region" description="Basic and acidic residues" evidence="1">
    <location>
        <begin position="15"/>
        <end position="26"/>
    </location>
</feature>
<reference evidence="2 3" key="1">
    <citation type="journal article" date="2018" name="Evol. Lett.">
        <title>Horizontal gene cluster transfer increased hallucinogenic mushroom diversity.</title>
        <authorList>
            <person name="Reynolds H.T."/>
            <person name="Vijayakumar V."/>
            <person name="Gluck-Thaler E."/>
            <person name="Korotkin H.B."/>
            <person name="Matheny P.B."/>
            <person name="Slot J.C."/>
        </authorList>
    </citation>
    <scope>NUCLEOTIDE SEQUENCE [LARGE SCALE GENOMIC DNA]</scope>
    <source>
        <strain evidence="2 3">SRW20</strain>
    </source>
</reference>
<dbReference type="EMBL" id="NHYE01005662">
    <property type="protein sequence ID" value="PPQ64827.1"/>
    <property type="molecule type" value="Genomic_DNA"/>
</dbReference>
<evidence type="ECO:0000313" key="2">
    <source>
        <dbReference type="EMBL" id="PPQ64827.1"/>
    </source>
</evidence>
<feature type="region of interest" description="Disordered" evidence="1">
    <location>
        <begin position="56"/>
        <end position="76"/>
    </location>
</feature>
<proteinExistence type="predicted"/>
<dbReference type="Proteomes" id="UP000284706">
    <property type="component" value="Unassembled WGS sequence"/>
</dbReference>
<feature type="compositionally biased region" description="Basic and acidic residues" evidence="1">
    <location>
        <begin position="56"/>
        <end position="73"/>
    </location>
</feature>
<protein>
    <submittedName>
        <fullName evidence="2">Uncharacterized protein</fullName>
    </submittedName>
</protein>
<name>A0A409VF00_9AGAR</name>
<organism evidence="2 3">
    <name type="scientific">Gymnopilus dilepis</name>
    <dbReference type="NCBI Taxonomy" id="231916"/>
    <lineage>
        <taxon>Eukaryota</taxon>
        <taxon>Fungi</taxon>
        <taxon>Dikarya</taxon>
        <taxon>Basidiomycota</taxon>
        <taxon>Agaricomycotina</taxon>
        <taxon>Agaricomycetes</taxon>
        <taxon>Agaricomycetidae</taxon>
        <taxon>Agaricales</taxon>
        <taxon>Agaricineae</taxon>
        <taxon>Hymenogastraceae</taxon>
        <taxon>Gymnopilus</taxon>
    </lineage>
</organism>
<dbReference type="InParanoid" id="A0A409VF00"/>
<comment type="caution">
    <text evidence="2">The sequence shown here is derived from an EMBL/GenBank/DDBJ whole genome shotgun (WGS) entry which is preliminary data.</text>
</comment>
<evidence type="ECO:0000256" key="1">
    <source>
        <dbReference type="SAM" id="MobiDB-lite"/>
    </source>
</evidence>
<sequence>MHPGQANTSAPPLRSDGRNGSRDRKCGLTGEQVEKYGLMLNCTQVVPSAQTLRLGKGDGEIQRRQREEEKEKGSISQHLLARKVIYTVGPVQPIPPPQNNSISIVNNPKGRRKEMLTLMPLLHLACDLERERKDGENNNSRYEMERELFQHHRDGKFEPFKLQRLRS</sequence>
<keyword evidence="3" id="KW-1185">Reference proteome</keyword>
<evidence type="ECO:0000313" key="3">
    <source>
        <dbReference type="Proteomes" id="UP000284706"/>
    </source>
</evidence>
<accession>A0A409VF00</accession>
<feature type="region of interest" description="Disordered" evidence="1">
    <location>
        <begin position="1"/>
        <end position="28"/>
    </location>
</feature>
<dbReference type="AlphaFoldDB" id="A0A409VF00"/>
<gene>
    <name evidence="2" type="ORF">CVT26_002659</name>
</gene>
<feature type="compositionally biased region" description="Polar residues" evidence="1">
    <location>
        <begin position="1"/>
        <end position="10"/>
    </location>
</feature>